<name>A0A8W7PUW8_ANOCL</name>
<dbReference type="SUPFAM" id="SSF52540">
    <property type="entry name" value="P-loop containing nucleoside triphosphate hydrolases"/>
    <property type="match status" value="1"/>
</dbReference>
<dbReference type="InterPro" id="IPR001806">
    <property type="entry name" value="Small_GTPase"/>
</dbReference>
<dbReference type="Gene3D" id="3.40.50.300">
    <property type="entry name" value="P-loop containing nucleotide triphosphate hydrolases"/>
    <property type="match status" value="1"/>
</dbReference>
<dbReference type="GO" id="GO:0005525">
    <property type="term" value="F:GTP binding"/>
    <property type="evidence" value="ECO:0007669"/>
    <property type="project" value="InterPro"/>
</dbReference>
<dbReference type="Proteomes" id="UP000075882">
    <property type="component" value="Unassembled WGS sequence"/>
</dbReference>
<dbReference type="GO" id="GO:0003924">
    <property type="term" value="F:GTPase activity"/>
    <property type="evidence" value="ECO:0007669"/>
    <property type="project" value="InterPro"/>
</dbReference>
<dbReference type="InterPro" id="IPR027417">
    <property type="entry name" value="P-loop_NTPase"/>
</dbReference>
<evidence type="ECO:0000313" key="1">
    <source>
        <dbReference type="EnsemblMetazoa" id="ACOM037643-PA.1"/>
    </source>
</evidence>
<dbReference type="EnsemblMetazoa" id="ACOM037643-RA">
    <property type="protein sequence ID" value="ACOM037643-PA.1"/>
    <property type="gene ID" value="ACOM037643"/>
</dbReference>
<accession>A0A8W7PUW8</accession>
<dbReference type="Pfam" id="PF00071">
    <property type="entry name" value="Ras"/>
    <property type="match status" value="1"/>
</dbReference>
<protein>
    <submittedName>
        <fullName evidence="1">Uncharacterized protein</fullName>
    </submittedName>
</protein>
<proteinExistence type="predicted"/>
<reference evidence="1" key="1">
    <citation type="submission" date="2022-08" db="UniProtKB">
        <authorList>
            <consortium name="EnsemblMetazoa"/>
        </authorList>
    </citation>
    <scope>IDENTIFICATION</scope>
</reference>
<dbReference type="AlphaFoldDB" id="A0A8W7PUW8"/>
<sequence>LFHPVHRVFPSPDRVCTACACEFVKFGVHDRSSSSPALPFGFPDPPRPGCSRMSRYNQTHAGYAQTFKLVVVGGGGVGKSAITIQFIQASHLSGPKSATFLNHHCPSAGVPCERTNERTSTIFARA</sequence>
<organism evidence="1">
    <name type="scientific">Anopheles coluzzii</name>
    <name type="common">African malaria mosquito</name>
    <dbReference type="NCBI Taxonomy" id="1518534"/>
    <lineage>
        <taxon>Eukaryota</taxon>
        <taxon>Metazoa</taxon>
        <taxon>Ecdysozoa</taxon>
        <taxon>Arthropoda</taxon>
        <taxon>Hexapoda</taxon>
        <taxon>Insecta</taxon>
        <taxon>Pterygota</taxon>
        <taxon>Neoptera</taxon>
        <taxon>Endopterygota</taxon>
        <taxon>Diptera</taxon>
        <taxon>Nematocera</taxon>
        <taxon>Culicoidea</taxon>
        <taxon>Culicidae</taxon>
        <taxon>Anophelinae</taxon>
        <taxon>Anopheles</taxon>
    </lineage>
</organism>